<dbReference type="EMBL" id="FUFT01000005">
    <property type="protein sequence ID" value="SJL84224.1"/>
    <property type="molecule type" value="Genomic_DNA"/>
</dbReference>
<dbReference type="PANTHER" id="PTHR39173:SF1">
    <property type="entry name" value="ACETYLTRANSFERASE"/>
    <property type="match status" value="1"/>
</dbReference>
<reference evidence="2 3" key="1">
    <citation type="submission" date="2017-02" db="EMBL/GenBank/DDBJ databases">
        <authorList>
            <person name="Peterson S.W."/>
        </authorList>
    </citation>
    <scope>NUCLEOTIDE SEQUENCE [LARGE SCALE GENOMIC DNA]</scope>
    <source>
        <strain evidence="2 3">CECT 9027</strain>
    </source>
</reference>
<dbReference type="Pfam" id="PF13302">
    <property type="entry name" value="Acetyltransf_3"/>
    <property type="match status" value="1"/>
</dbReference>
<evidence type="ECO:0000313" key="3">
    <source>
        <dbReference type="Proteomes" id="UP000189475"/>
    </source>
</evidence>
<gene>
    <name evidence="2" type="ORF">VPAL9027_02206</name>
</gene>
<dbReference type="CDD" id="cd04301">
    <property type="entry name" value="NAT_SF"/>
    <property type="match status" value="1"/>
</dbReference>
<evidence type="ECO:0000313" key="2">
    <source>
        <dbReference type="EMBL" id="SJL84224.1"/>
    </source>
</evidence>
<sequence length="165" mass="18072">MDVVAAHLSLAPMIAEFAQECADVGITKYHGVADDPSGYVQRLVERSQWTESLADGRLPSTTYFAVRDDRIVGAIRVRRGSTPNVDNVIGHIGYETRPSARGQGIATQLLQWVRQHAIAEPVMVSCQVGNPASQRVIENSGGVYIGNYIDEYEGEVKRFTLTPVV</sequence>
<dbReference type="STRING" id="1918946.VPAL9027_02206"/>
<dbReference type="Proteomes" id="UP000189475">
    <property type="component" value="Unassembled WGS sequence"/>
</dbReference>
<keyword evidence="2" id="KW-0808">Transferase</keyword>
<dbReference type="PANTHER" id="PTHR39173">
    <property type="entry name" value="ACETYLTRANSFERASE"/>
    <property type="match status" value="1"/>
</dbReference>
<dbReference type="AlphaFoldDB" id="A0A1R4B5M4"/>
<dbReference type="GO" id="GO:0016747">
    <property type="term" value="F:acyltransferase activity, transferring groups other than amino-acyl groups"/>
    <property type="evidence" value="ECO:0007669"/>
    <property type="project" value="InterPro"/>
</dbReference>
<accession>A0A1R4B5M4</accession>
<dbReference type="Gene3D" id="3.40.630.30">
    <property type="match status" value="1"/>
</dbReference>
<evidence type="ECO:0000259" key="1">
    <source>
        <dbReference type="PROSITE" id="PS51186"/>
    </source>
</evidence>
<dbReference type="InterPro" id="IPR016181">
    <property type="entry name" value="Acyl_CoA_acyltransferase"/>
</dbReference>
<dbReference type="SUPFAM" id="SSF55729">
    <property type="entry name" value="Acyl-CoA N-acyltransferases (Nat)"/>
    <property type="match status" value="1"/>
</dbReference>
<organism evidence="2 3">
    <name type="scientific">Vibrio palustris</name>
    <dbReference type="NCBI Taxonomy" id="1918946"/>
    <lineage>
        <taxon>Bacteria</taxon>
        <taxon>Pseudomonadati</taxon>
        <taxon>Pseudomonadota</taxon>
        <taxon>Gammaproteobacteria</taxon>
        <taxon>Vibrionales</taxon>
        <taxon>Vibrionaceae</taxon>
        <taxon>Vibrio</taxon>
    </lineage>
</organism>
<dbReference type="InterPro" id="IPR000182">
    <property type="entry name" value="GNAT_dom"/>
</dbReference>
<dbReference type="OrthoDB" id="9797989at2"/>
<protein>
    <submittedName>
        <fullName evidence="2">Acetyltransferase (GNAT) family protein</fullName>
    </submittedName>
</protein>
<proteinExistence type="predicted"/>
<name>A0A1R4B5M4_9VIBR</name>
<dbReference type="RefSeq" id="WP_077314604.1">
    <property type="nucleotide sequence ID" value="NZ_AP024888.1"/>
</dbReference>
<keyword evidence="3" id="KW-1185">Reference proteome</keyword>
<feature type="domain" description="N-acetyltransferase" evidence="1">
    <location>
        <begin position="1"/>
        <end position="162"/>
    </location>
</feature>
<dbReference type="PROSITE" id="PS51186">
    <property type="entry name" value="GNAT"/>
    <property type="match status" value="1"/>
</dbReference>